<evidence type="ECO:0000313" key="3">
    <source>
        <dbReference type="EMBL" id="KAJ7370994.1"/>
    </source>
</evidence>
<dbReference type="EC" id="6.1.1.18" evidence="3"/>
<proteinExistence type="predicted"/>
<feature type="region of interest" description="Disordered" evidence="1">
    <location>
        <begin position="710"/>
        <end position="739"/>
    </location>
</feature>
<dbReference type="Gene3D" id="3.30.450.200">
    <property type="match status" value="1"/>
</dbReference>
<dbReference type="GO" id="GO:0032483">
    <property type="term" value="P:regulation of Rab protein signal transduction"/>
    <property type="evidence" value="ECO:0007669"/>
    <property type="project" value="TreeGrafter"/>
</dbReference>
<dbReference type="EMBL" id="MU826853">
    <property type="protein sequence ID" value="KAJ7370994.1"/>
    <property type="molecule type" value="Genomic_DNA"/>
</dbReference>
<dbReference type="AlphaFoldDB" id="A0A9X0CRM5"/>
<dbReference type="SMART" id="SM00800">
    <property type="entry name" value="uDENN"/>
    <property type="match status" value="1"/>
</dbReference>
<feature type="compositionally biased region" description="Low complexity" evidence="1">
    <location>
        <begin position="662"/>
        <end position="678"/>
    </location>
</feature>
<dbReference type="GO" id="GO:0004819">
    <property type="term" value="F:glutamine-tRNA ligase activity"/>
    <property type="evidence" value="ECO:0007669"/>
    <property type="project" value="UniProtKB-EC"/>
</dbReference>
<dbReference type="Pfam" id="PF03456">
    <property type="entry name" value="uDENN"/>
    <property type="match status" value="1"/>
</dbReference>
<dbReference type="InterPro" id="IPR005113">
    <property type="entry name" value="uDENN_dom"/>
</dbReference>
<dbReference type="PANTHER" id="PTHR13008">
    <property type="entry name" value="MAP-KINASE ACTIVATING DEATH DOMAIN PROTEIN MADD /DENN/AEX-3 C.ELEGANS"/>
    <property type="match status" value="1"/>
</dbReference>
<evidence type="ECO:0000259" key="2">
    <source>
        <dbReference type="PROSITE" id="PS50211"/>
    </source>
</evidence>
<dbReference type="SMART" id="SM00801">
    <property type="entry name" value="dDENN"/>
    <property type="match status" value="1"/>
</dbReference>
<name>A0A9X0CRM5_9CNID</name>
<dbReference type="PROSITE" id="PS50211">
    <property type="entry name" value="DENN"/>
    <property type="match status" value="1"/>
</dbReference>
<evidence type="ECO:0000313" key="4">
    <source>
        <dbReference type="Proteomes" id="UP001163046"/>
    </source>
</evidence>
<dbReference type="InterPro" id="IPR039980">
    <property type="entry name" value="MADD"/>
</dbReference>
<dbReference type="GO" id="GO:0042981">
    <property type="term" value="P:regulation of apoptotic process"/>
    <property type="evidence" value="ECO:0007669"/>
    <property type="project" value="TreeGrafter"/>
</dbReference>
<feature type="domain" description="UDENN" evidence="2">
    <location>
        <begin position="14"/>
        <end position="460"/>
    </location>
</feature>
<dbReference type="GO" id="GO:0005829">
    <property type="term" value="C:cytosol"/>
    <property type="evidence" value="ECO:0007669"/>
    <property type="project" value="TreeGrafter"/>
</dbReference>
<dbReference type="InterPro" id="IPR005112">
    <property type="entry name" value="dDENN_dom"/>
</dbReference>
<dbReference type="GO" id="GO:0005085">
    <property type="term" value="F:guanyl-nucleotide exchange factor activity"/>
    <property type="evidence" value="ECO:0007669"/>
    <property type="project" value="TreeGrafter"/>
</dbReference>
<keyword evidence="3" id="KW-0436">Ligase</keyword>
<sequence>MGSGSRAMQTRLIDYLIVVGVRKPTLDSTETPELLRRFPQKDHKDFVLPGDVVFFCQPEGCSTMSKKFSLREANSFAFTLTEKDSGKVRYGICVNVFRPCSNFVQKERNDCKETTLTVRKRSRSFHNKRDFCMSLTSLCIISHHPFFPTFRECLFFLRKMIDSRTGITGKCDKNDNIVPGLNSWSVFTCTEDQKTSHLAHDMEEVETWIQRLLLAQAPVPGRTRVEVHLHSPDTYPPLNLCYAGIEPIFAHRFSHTHPFGASWSGNVFESVNVYFTRAQASFFRYKKEGFHMPGDVWVVDLDSNKITVPLTADELPPLPQPEGAQLIKTLKLALQALSMPPQTVTNLNQSAHLDDLGPLTPDGVKGTTGHLVYGNDVDAVDVAVRVAMMNFFTSSNILGGIKEHTRTLRLFSRPVVALQRGPFLKSRPELSDFVARLAESQSLEYYGEWLVYPSNTVFLKILKGIYDPQIIGDKAKWFANDLEPVVYQVFDSDSKICMEPWIDVDYEPSLIFDEEEVAPNNDEDDDSSSCHSSVSDLVQRMISGDINGATPMIGSHAPPFDPVRASSPMPDLQASFALPGIPALTGNMLLGNKKRSSCGGARMDQSDTATTDSAACSLSSDSYSVHDDDGEDFVYSVSNPPTPNQTRKKMTSDAESENTYVSGTSSHSSSSTHTMSPTEKQTSMFTNSTEVVLGLWNSLKKSTINVTKATQQESVEKPPVNGFAKRIPTNPLPNKLSPQEEKTYFPFPGMRQKPPVPGERIPGRPSLTKQISTEKALHSENQQFLKEIVRSVMKGDGVGWLVSKKLRKLMTDEALRAVVANRLYSAPSADRNTDAVDDMCSLMGGQLISSIIPSSILTQYTQGNSAGVTAKTNLDTMQDAHNAVPKLCGNTLSSLSLGWSAPSASSSTWGTGADSTQPPVPEAKRVSRSVYRGMLEVVKAAVYGFEVSVENHGIGGIASAFQFLEIAHTHLLWARHQGADSKAS</sequence>
<accession>A0A9X0CRM5</accession>
<feature type="region of interest" description="Disordered" evidence="1">
    <location>
        <begin position="635"/>
        <end position="683"/>
    </location>
</feature>
<organism evidence="3 4">
    <name type="scientific">Desmophyllum pertusum</name>
    <dbReference type="NCBI Taxonomy" id="174260"/>
    <lineage>
        <taxon>Eukaryota</taxon>
        <taxon>Metazoa</taxon>
        <taxon>Cnidaria</taxon>
        <taxon>Anthozoa</taxon>
        <taxon>Hexacorallia</taxon>
        <taxon>Scleractinia</taxon>
        <taxon>Caryophylliina</taxon>
        <taxon>Caryophylliidae</taxon>
        <taxon>Desmophyllum</taxon>
    </lineage>
</organism>
<dbReference type="PANTHER" id="PTHR13008:SF7">
    <property type="entry name" value="MAP KINASE-ACTIVATING DEATH DOMAIN PROTEIN"/>
    <property type="match status" value="1"/>
</dbReference>
<gene>
    <name evidence="3" type="primary">aex-3_3</name>
    <name evidence="3" type="ORF">OS493_028613</name>
</gene>
<dbReference type="InterPro" id="IPR037516">
    <property type="entry name" value="Tripartite_DENN"/>
</dbReference>
<protein>
    <submittedName>
        <fullName evidence="3">DEATH domain</fullName>
        <ecNumber evidence="3">6.1.1.18</ecNumber>
    </submittedName>
</protein>
<reference evidence="3" key="1">
    <citation type="submission" date="2023-01" db="EMBL/GenBank/DDBJ databases">
        <title>Genome assembly of the deep-sea coral Lophelia pertusa.</title>
        <authorList>
            <person name="Herrera S."/>
            <person name="Cordes E."/>
        </authorList>
    </citation>
    <scope>NUCLEOTIDE SEQUENCE</scope>
    <source>
        <strain evidence="3">USNM1676648</strain>
        <tissue evidence="3">Polyp</tissue>
    </source>
</reference>
<evidence type="ECO:0000256" key="1">
    <source>
        <dbReference type="SAM" id="MobiDB-lite"/>
    </source>
</evidence>
<comment type="caution">
    <text evidence="3">The sequence shown here is derived from an EMBL/GenBank/DDBJ whole genome shotgun (WGS) entry which is preliminary data.</text>
</comment>
<dbReference type="Proteomes" id="UP001163046">
    <property type="component" value="Unassembled WGS sequence"/>
</dbReference>
<dbReference type="OrthoDB" id="6019893at2759"/>
<keyword evidence="4" id="KW-1185">Reference proteome</keyword>